<accession>A0A857KUX3</accession>
<feature type="compositionally biased region" description="Low complexity" evidence="1">
    <location>
        <begin position="349"/>
        <end position="360"/>
    </location>
</feature>
<dbReference type="EMBL" id="CP045810">
    <property type="protein sequence ID" value="QHN38845.1"/>
    <property type="molecule type" value="Genomic_DNA"/>
</dbReference>
<feature type="compositionally biased region" description="Pro residues" evidence="1">
    <location>
        <begin position="410"/>
        <end position="423"/>
    </location>
</feature>
<feature type="compositionally biased region" description="Low complexity" evidence="1">
    <location>
        <begin position="208"/>
        <end position="228"/>
    </location>
</feature>
<dbReference type="AlphaFoldDB" id="A0A857KUX3"/>
<dbReference type="InterPro" id="IPR000253">
    <property type="entry name" value="FHA_dom"/>
</dbReference>
<proteinExistence type="predicted"/>
<reference evidence="2" key="1">
    <citation type="journal article" date="2021" name="Nat. Microbiol.">
        <title>Cocultivation of an ultrasmall environmental parasitic bacterium with lytic ability against bacteria associated with wastewater foams.</title>
        <authorList>
            <person name="Batinovic S."/>
            <person name="Rose J.J.A."/>
            <person name="Ratcliffe J."/>
            <person name="Seviour R.J."/>
            <person name="Petrovski S."/>
        </authorList>
    </citation>
    <scope>NUCLEOTIDE SEQUENCE</scope>
    <source>
        <strain evidence="2">CON44</strain>
    </source>
</reference>
<feature type="compositionally biased region" description="Low complexity" evidence="1">
    <location>
        <begin position="291"/>
        <end position="310"/>
    </location>
</feature>
<name>A0A857KUX3_9ACTN</name>
<gene>
    <name evidence="2" type="ORF">GII30_06355</name>
</gene>
<organism evidence="2">
    <name type="scientific">Gordonia amarae</name>
    <dbReference type="NCBI Taxonomy" id="36821"/>
    <lineage>
        <taxon>Bacteria</taxon>
        <taxon>Bacillati</taxon>
        <taxon>Actinomycetota</taxon>
        <taxon>Actinomycetes</taxon>
        <taxon>Mycobacteriales</taxon>
        <taxon>Gordoniaceae</taxon>
        <taxon>Gordonia</taxon>
    </lineage>
</organism>
<feature type="compositionally biased region" description="Pro residues" evidence="1">
    <location>
        <begin position="361"/>
        <end position="388"/>
    </location>
</feature>
<dbReference type="PROSITE" id="PS50006">
    <property type="entry name" value="FHA_DOMAIN"/>
    <property type="match status" value="1"/>
</dbReference>
<sequence length="604" mass="62188">MSSGVELPKVTLVPGDGVVIRKPAFFCVVAAGVSDEMLAAIADIESVVETPDGVTRRGRHLVRAIAQLVATADDEIDIAFAATDRVGVAAFLNGQVFAEADGRRIEPEPGVPFDRALPWAHEGFGLYLAGVKPAEPGRERFDLVQGMVPAGGALLHVPVGLRSTQIVPDTGEQARLRAAADSGPALSQSVAATATPEAQARPSTGDLPATAPLAATETPSPAAAPPAADEVQPGTEPWQPDKLAGTEPWSPDDLAATEPLPEDVPKSAESAGAEHARSGDDPVPPTDDLRSVSSDPPAAPAKSAPAQSGSRAPITSIPSPPVRRPSGDAPSPQAPAHNPVAQNPAAQGPVAQNPVAQNVAAPPPNSPAPPVPGRPGVPAPPPAPPQAPPRGLATPGRAAPTQFDEAYLQPGPPAPGVPVPGAPVPGVSGPGHPSDGFDAVTDVAHSRPMAYGIRCPQGHLNHPEARWCAECRQPLALGPGVLVKGERPPLGRLILDQGTEVLLDETLVLGRLTGAGPTPQQQGAPRLIQVRDDSGLLSRKHVEFRLVEWTVQILDLHSANGTYVSTPNTVEIRLAPGRPHILVPGSRIRAGGRTVMFESAYVKA</sequence>
<dbReference type="InterPro" id="IPR008984">
    <property type="entry name" value="SMAD_FHA_dom_sf"/>
</dbReference>
<protein>
    <submittedName>
        <fullName evidence="2">FHA domain-containing protein</fullName>
    </submittedName>
</protein>
<feature type="region of interest" description="Disordered" evidence="1">
    <location>
        <begin position="187"/>
        <end position="434"/>
    </location>
</feature>
<dbReference type="RefSeq" id="WP_040514866.1">
    <property type="nucleotide sequence ID" value="NZ_CP045804.1"/>
</dbReference>
<dbReference type="Gene3D" id="2.60.200.20">
    <property type="match status" value="1"/>
</dbReference>
<dbReference type="SUPFAM" id="SSF49879">
    <property type="entry name" value="SMAD/FHA domain"/>
    <property type="match status" value="1"/>
</dbReference>
<dbReference type="CDD" id="cd00060">
    <property type="entry name" value="FHA"/>
    <property type="match status" value="1"/>
</dbReference>
<feature type="compositionally biased region" description="Low complexity" evidence="1">
    <location>
        <begin position="424"/>
        <end position="434"/>
    </location>
</feature>
<evidence type="ECO:0000313" key="2">
    <source>
        <dbReference type="EMBL" id="QHN38845.1"/>
    </source>
</evidence>
<dbReference type="Pfam" id="PF00498">
    <property type="entry name" value="FHA"/>
    <property type="match status" value="1"/>
</dbReference>
<evidence type="ECO:0000256" key="1">
    <source>
        <dbReference type="SAM" id="MobiDB-lite"/>
    </source>
</evidence>